<feature type="compositionally biased region" description="Low complexity" evidence="1">
    <location>
        <begin position="11"/>
        <end position="27"/>
    </location>
</feature>
<protein>
    <submittedName>
        <fullName evidence="2">Uncharacterized protein</fullName>
    </submittedName>
</protein>
<feature type="compositionally biased region" description="Basic and acidic residues" evidence="1">
    <location>
        <begin position="137"/>
        <end position="146"/>
    </location>
</feature>
<dbReference type="EMBL" id="JAAALK010000287">
    <property type="protein sequence ID" value="KAG8060230.1"/>
    <property type="molecule type" value="Genomic_DNA"/>
</dbReference>
<sequence>MAATEGEARGRLAAAGAPDLAAPAPDLDAAAMGAPDLAIGGRLAAAGALDLAAPAPDLAMAALDLVAAEAYRPPMVMASSPPAAEQSGGAAGKGEEEAADIMKVKTGADPERRGKEDPGTDDRGGSSAMEAVLPAVGERRGERGEPRALIPCRKG</sequence>
<proteinExistence type="predicted"/>
<dbReference type="AlphaFoldDB" id="A0A8J5RID4"/>
<reference evidence="2" key="2">
    <citation type="submission" date="2021-02" db="EMBL/GenBank/DDBJ databases">
        <authorList>
            <person name="Kimball J.A."/>
            <person name="Haas M.W."/>
            <person name="Macchietto M."/>
            <person name="Kono T."/>
            <person name="Duquette J."/>
            <person name="Shao M."/>
        </authorList>
    </citation>
    <scope>NUCLEOTIDE SEQUENCE</scope>
    <source>
        <tissue evidence="2">Fresh leaf tissue</tissue>
    </source>
</reference>
<keyword evidence="3" id="KW-1185">Reference proteome</keyword>
<feature type="compositionally biased region" description="Basic and acidic residues" evidence="1">
    <location>
        <begin position="1"/>
        <end position="10"/>
    </location>
</feature>
<evidence type="ECO:0000256" key="1">
    <source>
        <dbReference type="SAM" id="MobiDB-lite"/>
    </source>
</evidence>
<accession>A0A8J5RID4</accession>
<evidence type="ECO:0000313" key="3">
    <source>
        <dbReference type="Proteomes" id="UP000729402"/>
    </source>
</evidence>
<feature type="compositionally biased region" description="Low complexity" evidence="1">
    <location>
        <begin position="77"/>
        <end position="88"/>
    </location>
</feature>
<comment type="caution">
    <text evidence="2">The sequence shown here is derived from an EMBL/GenBank/DDBJ whole genome shotgun (WGS) entry which is preliminary data.</text>
</comment>
<feature type="compositionally biased region" description="Basic and acidic residues" evidence="1">
    <location>
        <begin position="93"/>
        <end position="124"/>
    </location>
</feature>
<feature type="region of interest" description="Disordered" evidence="1">
    <location>
        <begin position="77"/>
        <end position="155"/>
    </location>
</feature>
<gene>
    <name evidence="2" type="ORF">GUJ93_ZPchr0002g23809</name>
</gene>
<name>A0A8J5RID4_ZIZPA</name>
<evidence type="ECO:0000313" key="2">
    <source>
        <dbReference type="EMBL" id="KAG8060230.1"/>
    </source>
</evidence>
<feature type="region of interest" description="Disordered" evidence="1">
    <location>
        <begin position="1"/>
        <end position="27"/>
    </location>
</feature>
<reference evidence="2" key="1">
    <citation type="journal article" date="2021" name="bioRxiv">
        <title>Whole Genome Assembly and Annotation of Northern Wild Rice, Zizania palustris L., Supports a Whole Genome Duplication in the Zizania Genus.</title>
        <authorList>
            <person name="Haas M."/>
            <person name="Kono T."/>
            <person name="Macchietto M."/>
            <person name="Millas R."/>
            <person name="McGilp L."/>
            <person name="Shao M."/>
            <person name="Duquette J."/>
            <person name="Hirsch C.N."/>
            <person name="Kimball J."/>
        </authorList>
    </citation>
    <scope>NUCLEOTIDE SEQUENCE</scope>
    <source>
        <tissue evidence="2">Fresh leaf tissue</tissue>
    </source>
</reference>
<organism evidence="2 3">
    <name type="scientific">Zizania palustris</name>
    <name type="common">Northern wild rice</name>
    <dbReference type="NCBI Taxonomy" id="103762"/>
    <lineage>
        <taxon>Eukaryota</taxon>
        <taxon>Viridiplantae</taxon>
        <taxon>Streptophyta</taxon>
        <taxon>Embryophyta</taxon>
        <taxon>Tracheophyta</taxon>
        <taxon>Spermatophyta</taxon>
        <taxon>Magnoliopsida</taxon>
        <taxon>Liliopsida</taxon>
        <taxon>Poales</taxon>
        <taxon>Poaceae</taxon>
        <taxon>BOP clade</taxon>
        <taxon>Oryzoideae</taxon>
        <taxon>Oryzeae</taxon>
        <taxon>Zizaniinae</taxon>
        <taxon>Zizania</taxon>
    </lineage>
</organism>
<dbReference type="Proteomes" id="UP000729402">
    <property type="component" value="Unassembled WGS sequence"/>
</dbReference>